<dbReference type="EMBL" id="MNPJ01000016">
    <property type="protein sequence ID" value="OQS54815.1"/>
    <property type="molecule type" value="Genomic_DNA"/>
</dbReference>
<dbReference type="Proteomes" id="UP000192758">
    <property type="component" value="Unassembled WGS sequence"/>
</dbReference>
<reference evidence="1 2" key="1">
    <citation type="journal article" date="2017" name="Environ. Microbiol.">
        <title>Decay of the glycolytic pathway and adaptation to intranuclear parasitism within Enterocytozoonidae microsporidia.</title>
        <authorList>
            <person name="Wiredu Boakye D."/>
            <person name="Jaroenlak P."/>
            <person name="Prachumwat A."/>
            <person name="Williams T.A."/>
            <person name="Bateman K.S."/>
            <person name="Itsathitphaisarn O."/>
            <person name="Sritunyalucksana K."/>
            <person name="Paszkiewicz K.H."/>
            <person name="Moore K.A."/>
            <person name="Stentiford G.D."/>
            <person name="Williams B.A."/>
        </authorList>
    </citation>
    <scope>NUCLEOTIDE SEQUENCE [LARGE SCALE GENOMIC DNA]</scope>
    <source>
        <strain evidence="1 2">TH1</strain>
    </source>
</reference>
<accession>A0A1W0E6E6</accession>
<name>A0A1W0E6E6_9MICR</name>
<dbReference type="AlphaFoldDB" id="A0A1W0E6E6"/>
<evidence type="ECO:0000313" key="1">
    <source>
        <dbReference type="EMBL" id="OQS54815.1"/>
    </source>
</evidence>
<sequence length="164" mass="18454">MNFLITKISAVLCSFYYTIQVASEPSKKLCLTKSKAVFMQIEDPAEIKTNCQFEFGDKKFKSKNGLFLCRSNNLNVFMSCLLKDSLNSRLEILNVDKSQILQQGTMKMILGEYDGDAEGYTAEAIENPSGNKEKLKIVKWNAAEHSIIESEEGALEENLHVSLK</sequence>
<keyword evidence="2" id="KW-1185">Reference proteome</keyword>
<proteinExistence type="predicted"/>
<organism evidence="1 2">
    <name type="scientific">Ecytonucleospora hepatopenaei</name>
    <dbReference type="NCBI Taxonomy" id="646526"/>
    <lineage>
        <taxon>Eukaryota</taxon>
        <taxon>Fungi</taxon>
        <taxon>Fungi incertae sedis</taxon>
        <taxon>Microsporidia</taxon>
        <taxon>Enterocytozoonidae</taxon>
        <taxon>Ecytonucleospora</taxon>
    </lineage>
</organism>
<dbReference type="VEuPathDB" id="MicrosporidiaDB:EHP00_170"/>
<evidence type="ECO:0000313" key="2">
    <source>
        <dbReference type="Proteomes" id="UP000192758"/>
    </source>
</evidence>
<gene>
    <name evidence="1" type="ORF">EHP00_170</name>
</gene>
<protein>
    <submittedName>
        <fullName evidence="1">Uncharacterized protein</fullName>
    </submittedName>
</protein>
<comment type="caution">
    <text evidence="1">The sequence shown here is derived from an EMBL/GenBank/DDBJ whole genome shotgun (WGS) entry which is preliminary data.</text>
</comment>